<name>A0ABU4HZE9_9ACTN</name>
<organism evidence="4 5">
    <name type="scientific">Conexibacter stalactiti</name>
    <dbReference type="NCBI Taxonomy" id="1940611"/>
    <lineage>
        <taxon>Bacteria</taxon>
        <taxon>Bacillati</taxon>
        <taxon>Actinomycetota</taxon>
        <taxon>Thermoleophilia</taxon>
        <taxon>Solirubrobacterales</taxon>
        <taxon>Conexibacteraceae</taxon>
        <taxon>Conexibacter</taxon>
    </lineage>
</organism>
<comment type="similarity">
    <text evidence="1">Belongs to the sulfatase family.</text>
</comment>
<dbReference type="InterPro" id="IPR000917">
    <property type="entry name" value="Sulfatase_N"/>
</dbReference>
<dbReference type="InterPro" id="IPR017850">
    <property type="entry name" value="Alkaline_phosphatase_core_sf"/>
</dbReference>
<dbReference type="EMBL" id="JAWSTH010000149">
    <property type="protein sequence ID" value="MDW5598524.1"/>
    <property type="molecule type" value="Genomic_DNA"/>
</dbReference>
<accession>A0ABU4HZE9</accession>
<proteinExistence type="inferred from homology"/>
<sequence length="478" mass="53184">AAQAAAVPARAAAARPVRRADPVPDGPNVVVIVLDSLRYDHVGANGNSWIRTPNIDALARESLRFTRAFPEAMPTVPARRSLLTGRRVYPWTNWKPTRNLPGTPGWTGLGAGEATWLKTLRAAGWWTGYVTDNPFLGFNPTWAPLRRSVDRFVRIGGQVGARRPASSISLASARHWLPRDMATDHYVSGMRQHLANLAGARDEREQCCARVFSNAIDVLASAKRARRPFALVVDCFDPHEPWAPVRKYRDLYLDGSYRGNEPGNVRYRPARYLTPEEQRRLPGLYAAAVTQTDAWLGHFLAALHDAPALVDDTAIVLLSDHGIVLGERGWTGKPALELHPELTHVPLLVRAPDRRRAGQSADYFSSPHDVGPTLLSITGVRRPSTMDGSDLSPLLAGGRPAQRRDFWFGGYANHWYYRDGRWALVADGNNRGRELFDLRKDPGERTNVAAQHLPLLDQIHTRVLKSARLSRLPYFGRS</sequence>
<gene>
    <name evidence="4" type="ORF">R7226_29455</name>
</gene>
<keyword evidence="2" id="KW-0378">Hydrolase</keyword>
<feature type="non-terminal residue" evidence="4">
    <location>
        <position position="1"/>
    </location>
</feature>
<evidence type="ECO:0000313" key="5">
    <source>
        <dbReference type="Proteomes" id="UP001284601"/>
    </source>
</evidence>
<comment type="caution">
    <text evidence="4">The sequence shown here is derived from an EMBL/GenBank/DDBJ whole genome shotgun (WGS) entry which is preliminary data.</text>
</comment>
<dbReference type="PANTHER" id="PTHR42693">
    <property type="entry name" value="ARYLSULFATASE FAMILY MEMBER"/>
    <property type="match status" value="1"/>
</dbReference>
<evidence type="ECO:0000313" key="4">
    <source>
        <dbReference type="EMBL" id="MDW5598524.1"/>
    </source>
</evidence>
<dbReference type="Gene3D" id="3.40.720.10">
    <property type="entry name" value="Alkaline Phosphatase, subunit A"/>
    <property type="match status" value="1"/>
</dbReference>
<reference evidence="5" key="1">
    <citation type="submission" date="2023-07" db="EMBL/GenBank/DDBJ databases">
        <title>Conexibacter stalactiti sp. nov., isolated from stalactites in a lava cave and emended description of the genus Conexibacter.</title>
        <authorList>
            <person name="Lee S.D."/>
        </authorList>
    </citation>
    <scope>NUCLEOTIDE SEQUENCE [LARGE SCALE GENOMIC DNA]</scope>
    <source>
        <strain evidence="5">KCTC 39840</strain>
    </source>
</reference>
<dbReference type="InterPro" id="IPR050738">
    <property type="entry name" value="Sulfatase"/>
</dbReference>
<dbReference type="PANTHER" id="PTHR42693:SF53">
    <property type="entry name" value="ENDO-4-O-SULFATASE"/>
    <property type="match status" value="1"/>
</dbReference>
<evidence type="ECO:0000256" key="2">
    <source>
        <dbReference type="ARBA" id="ARBA00022801"/>
    </source>
</evidence>
<dbReference type="RefSeq" id="WP_318601053.1">
    <property type="nucleotide sequence ID" value="NZ_JAWSTH010000149.1"/>
</dbReference>
<dbReference type="Proteomes" id="UP001284601">
    <property type="component" value="Unassembled WGS sequence"/>
</dbReference>
<feature type="domain" description="Sulfatase N-terminal" evidence="3">
    <location>
        <begin position="27"/>
        <end position="380"/>
    </location>
</feature>
<evidence type="ECO:0000259" key="3">
    <source>
        <dbReference type="Pfam" id="PF00884"/>
    </source>
</evidence>
<evidence type="ECO:0000256" key="1">
    <source>
        <dbReference type="ARBA" id="ARBA00008779"/>
    </source>
</evidence>
<dbReference type="SUPFAM" id="SSF53649">
    <property type="entry name" value="Alkaline phosphatase-like"/>
    <property type="match status" value="1"/>
</dbReference>
<dbReference type="CDD" id="cd16148">
    <property type="entry name" value="sulfatase_like"/>
    <property type="match status" value="1"/>
</dbReference>
<keyword evidence="5" id="KW-1185">Reference proteome</keyword>
<protein>
    <submittedName>
        <fullName evidence="4">Sulfatase</fullName>
    </submittedName>
</protein>
<dbReference type="Pfam" id="PF00884">
    <property type="entry name" value="Sulfatase"/>
    <property type="match status" value="1"/>
</dbReference>